<protein>
    <submittedName>
        <fullName evidence="1">Uncharacterized protein</fullName>
    </submittedName>
</protein>
<organism evidence="1 2">
    <name type="scientific">Marinomonas transparens</name>
    <dbReference type="NCBI Taxonomy" id="2795388"/>
    <lineage>
        <taxon>Bacteria</taxon>
        <taxon>Pseudomonadati</taxon>
        <taxon>Pseudomonadota</taxon>
        <taxon>Gammaproteobacteria</taxon>
        <taxon>Oceanospirillales</taxon>
        <taxon>Oceanospirillaceae</taxon>
        <taxon>Marinomonas</taxon>
    </lineage>
</organism>
<reference evidence="1" key="1">
    <citation type="submission" date="2020-12" db="EMBL/GenBank/DDBJ databases">
        <title>Marinomonas arctica sp. nov., a psychrotolerant bacterium isolated from the Arctic.</title>
        <authorList>
            <person name="Zhang Y."/>
        </authorList>
    </citation>
    <scope>NUCLEOTIDE SEQUENCE</scope>
    <source>
        <strain evidence="1">C1424</strain>
    </source>
</reference>
<evidence type="ECO:0000313" key="2">
    <source>
        <dbReference type="Proteomes" id="UP000628710"/>
    </source>
</evidence>
<proteinExistence type="predicted"/>
<name>A0A934JSA1_9GAMM</name>
<gene>
    <name evidence="1" type="ORF">I8J31_15510</name>
</gene>
<dbReference type="RefSeq" id="WP_199469485.1">
    <property type="nucleotide sequence ID" value="NZ_JAEMNX010000020.1"/>
</dbReference>
<dbReference type="Proteomes" id="UP000628710">
    <property type="component" value="Unassembled WGS sequence"/>
</dbReference>
<dbReference type="AlphaFoldDB" id="A0A934JSA1"/>
<sequence length="117" mass="13812">MNDITKQLALAEKYLDEMLAAEKADDYEAWMQRFEKDNHNGPSKDNFHKDIEHMRQTLGAYQSREYFGSIKMSNEDKYPDGLRFFWKGVFEKKELLIAIGIHQKSGVWYVNHNVYSA</sequence>
<dbReference type="EMBL" id="JAEMNX010000020">
    <property type="protein sequence ID" value="MBJ7539084.1"/>
    <property type="molecule type" value="Genomic_DNA"/>
</dbReference>
<comment type="caution">
    <text evidence="1">The sequence shown here is derived from an EMBL/GenBank/DDBJ whole genome shotgun (WGS) entry which is preliminary data.</text>
</comment>
<accession>A0A934JSA1</accession>
<keyword evidence="2" id="KW-1185">Reference proteome</keyword>
<evidence type="ECO:0000313" key="1">
    <source>
        <dbReference type="EMBL" id="MBJ7539084.1"/>
    </source>
</evidence>